<dbReference type="PANTHER" id="PTHR14233">
    <property type="entry name" value="DUF914-RELATED"/>
    <property type="match status" value="1"/>
</dbReference>
<dbReference type="Proteomes" id="UP000001542">
    <property type="component" value="Unassembled WGS sequence"/>
</dbReference>
<dbReference type="STRING" id="5722.A2GFG0"/>
<dbReference type="VEuPathDB" id="TrichDB:TVAGG3_0752680"/>
<feature type="transmembrane region" description="Helical" evidence="7">
    <location>
        <begin position="214"/>
        <end position="233"/>
    </location>
</feature>
<dbReference type="InterPro" id="IPR052221">
    <property type="entry name" value="SLC35F_Transporter"/>
</dbReference>
<dbReference type="RefSeq" id="XP_001297036.1">
    <property type="nucleotide sequence ID" value="XM_001297035.1"/>
</dbReference>
<dbReference type="PANTHER" id="PTHR14233:SF4">
    <property type="entry name" value="SOLUTE CARRIER FAMILY 35 MEMBER F2"/>
    <property type="match status" value="1"/>
</dbReference>
<evidence type="ECO:0000256" key="5">
    <source>
        <dbReference type="ARBA" id="ARBA00022989"/>
    </source>
</evidence>
<comment type="similarity">
    <text evidence="2">Belongs to the SLC35F solute transporter family.</text>
</comment>
<evidence type="ECO:0000256" key="7">
    <source>
        <dbReference type="SAM" id="Phobius"/>
    </source>
</evidence>
<reference evidence="8" key="1">
    <citation type="submission" date="2006-10" db="EMBL/GenBank/DDBJ databases">
        <authorList>
            <person name="Amadeo P."/>
            <person name="Zhao Q."/>
            <person name="Wortman J."/>
            <person name="Fraser-Liggett C."/>
            <person name="Carlton J."/>
        </authorList>
    </citation>
    <scope>NUCLEOTIDE SEQUENCE</scope>
    <source>
        <strain evidence="8">G3</strain>
    </source>
</reference>
<feature type="transmembrane region" description="Helical" evidence="7">
    <location>
        <begin position="271"/>
        <end position="290"/>
    </location>
</feature>
<proteinExistence type="inferred from homology"/>
<feature type="transmembrane region" description="Helical" evidence="7">
    <location>
        <begin position="182"/>
        <end position="202"/>
    </location>
</feature>
<name>A2GFG0_TRIV3</name>
<dbReference type="eggNOG" id="KOG2766">
    <property type="taxonomic scope" value="Eukaryota"/>
</dbReference>
<keyword evidence="9" id="KW-1185">Reference proteome</keyword>
<dbReference type="OrthoDB" id="429955at2759"/>
<gene>
    <name evidence="8" type="ORF">TVAG_156130</name>
</gene>
<dbReference type="GO" id="GO:0016020">
    <property type="term" value="C:membrane"/>
    <property type="evidence" value="ECO:0007669"/>
    <property type="project" value="UniProtKB-SubCell"/>
</dbReference>
<evidence type="ECO:0000256" key="2">
    <source>
        <dbReference type="ARBA" id="ARBA00007863"/>
    </source>
</evidence>
<feature type="transmembrane region" description="Helical" evidence="7">
    <location>
        <begin position="152"/>
        <end position="170"/>
    </location>
</feature>
<dbReference type="SMR" id="A2GFG0"/>
<dbReference type="InterPro" id="IPR009262">
    <property type="entry name" value="SLC35_F1/F2/F6"/>
</dbReference>
<dbReference type="InParanoid" id="A2GFG0"/>
<dbReference type="Pfam" id="PF06027">
    <property type="entry name" value="SLC35F"/>
    <property type="match status" value="1"/>
</dbReference>
<feature type="transmembrane region" description="Helical" evidence="7">
    <location>
        <begin position="240"/>
        <end position="259"/>
    </location>
</feature>
<keyword evidence="3" id="KW-0813">Transport</keyword>
<evidence type="ECO:0000256" key="4">
    <source>
        <dbReference type="ARBA" id="ARBA00022692"/>
    </source>
</evidence>
<dbReference type="SUPFAM" id="SSF103481">
    <property type="entry name" value="Multidrug resistance efflux transporter EmrE"/>
    <property type="match status" value="2"/>
</dbReference>
<dbReference type="GO" id="GO:0022857">
    <property type="term" value="F:transmembrane transporter activity"/>
    <property type="evidence" value="ECO:0007669"/>
    <property type="project" value="InterPro"/>
</dbReference>
<accession>A2GFG0</accession>
<evidence type="ECO:0000313" key="8">
    <source>
        <dbReference type="EMBL" id="EAX84106.1"/>
    </source>
</evidence>
<protein>
    <submittedName>
        <fullName evidence="8">Integral membrane protein, putative</fullName>
    </submittedName>
</protein>
<feature type="transmembrane region" description="Helical" evidence="7">
    <location>
        <begin position="12"/>
        <end position="33"/>
    </location>
</feature>
<dbReference type="EMBL" id="DS115543">
    <property type="protein sequence ID" value="EAX84106.1"/>
    <property type="molecule type" value="Genomic_DNA"/>
</dbReference>
<evidence type="ECO:0000256" key="1">
    <source>
        <dbReference type="ARBA" id="ARBA00004141"/>
    </source>
</evidence>
<keyword evidence="6 7" id="KW-0472">Membrane</keyword>
<dbReference type="AlphaFoldDB" id="A2GFG0"/>
<feature type="transmembrane region" description="Helical" evidence="7">
    <location>
        <begin position="96"/>
        <end position="118"/>
    </location>
</feature>
<feature type="transmembrane region" description="Helical" evidence="7">
    <location>
        <begin position="45"/>
        <end position="63"/>
    </location>
</feature>
<dbReference type="KEGG" id="tva:4741739"/>
<feature type="transmembrane region" description="Helical" evidence="7">
    <location>
        <begin position="125"/>
        <end position="146"/>
    </location>
</feature>
<dbReference type="VEuPathDB" id="TrichDB:TVAG_156130"/>
<dbReference type="InterPro" id="IPR037185">
    <property type="entry name" value="EmrE-like"/>
</dbReference>
<comment type="subcellular location">
    <subcellularLocation>
        <location evidence="1">Membrane</location>
        <topology evidence="1">Multi-pass membrane protein</topology>
    </subcellularLocation>
</comment>
<evidence type="ECO:0000313" key="9">
    <source>
        <dbReference type="Proteomes" id="UP000001542"/>
    </source>
</evidence>
<evidence type="ECO:0000256" key="3">
    <source>
        <dbReference type="ARBA" id="ARBA00022448"/>
    </source>
</evidence>
<keyword evidence="4 7" id="KW-0812">Transmembrane</keyword>
<keyword evidence="5 7" id="KW-1133">Transmembrane helix</keyword>
<reference evidence="8" key="2">
    <citation type="journal article" date="2007" name="Science">
        <title>Draft genome sequence of the sexually transmitted pathogen Trichomonas vaginalis.</title>
        <authorList>
            <person name="Carlton J.M."/>
            <person name="Hirt R.P."/>
            <person name="Silva J.C."/>
            <person name="Delcher A.L."/>
            <person name="Schatz M."/>
            <person name="Zhao Q."/>
            <person name="Wortman J.R."/>
            <person name="Bidwell S.L."/>
            <person name="Alsmark U.C.M."/>
            <person name="Besteiro S."/>
            <person name="Sicheritz-Ponten T."/>
            <person name="Noel C.J."/>
            <person name="Dacks J.B."/>
            <person name="Foster P.G."/>
            <person name="Simillion C."/>
            <person name="Van de Peer Y."/>
            <person name="Miranda-Saavedra D."/>
            <person name="Barton G.J."/>
            <person name="Westrop G.D."/>
            <person name="Mueller S."/>
            <person name="Dessi D."/>
            <person name="Fiori P.L."/>
            <person name="Ren Q."/>
            <person name="Paulsen I."/>
            <person name="Zhang H."/>
            <person name="Bastida-Corcuera F.D."/>
            <person name="Simoes-Barbosa A."/>
            <person name="Brown M.T."/>
            <person name="Hayes R.D."/>
            <person name="Mukherjee M."/>
            <person name="Okumura C.Y."/>
            <person name="Schneider R."/>
            <person name="Smith A.J."/>
            <person name="Vanacova S."/>
            <person name="Villalvazo M."/>
            <person name="Haas B.J."/>
            <person name="Pertea M."/>
            <person name="Feldblyum T.V."/>
            <person name="Utterback T.R."/>
            <person name="Shu C.L."/>
            <person name="Osoegawa K."/>
            <person name="de Jong P.J."/>
            <person name="Hrdy I."/>
            <person name="Horvathova L."/>
            <person name="Zubacova Z."/>
            <person name="Dolezal P."/>
            <person name="Malik S.B."/>
            <person name="Logsdon J.M. Jr."/>
            <person name="Henze K."/>
            <person name="Gupta A."/>
            <person name="Wang C.C."/>
            <person name="Dunne R.L."/>
            <person name="Upcroft J.A."/>
            <person name="Upcroft P."/>
            <person name="White O."/>
            <person name="Salzberg S.L."/>
            <person name="Tang P."/>
            <person name="Chiu C.-H."/>
            <person name="Lee Y.-S."/>
            <person name="Embley T.M."/>
            <person name="Coombs G.H."/>
            <person name="Mottram J.C."/>
            <person name="Tachezy J."/>
            <person name="Fraser-Liggett C.M."/>
            <person name="Johnson P.J."/>
        </authorList>
    </citation>
    <scope>NUCLEOTIDE SEQUENCE [LARGE SCALE GENOMIC DNA]</scope>
    <source>
        <strain evidence="8">G3</strain>
    </source>
</reference>
<dbReference type="FunCoup" id="A2GFG0">
    <property type="interactions" value="160"/>
</dbReference>
<sequence length="293" mass="32868">MKCPKKVFGTKCGALFGFQLCILFTFAGGTVLAYKRKLYGNTLPFLNVAITYFLVLICNLWRWDKSESKWWGYILVAIFIIGADCLNLLGYNKTSIASVMLLVSTEIFWVAPLSFLVFKRKINWIQFLAMILGAGGVALIIVAQGIKGSHLIGNIIAIGASIFYAIVNVTQEKIVKDDTIGLYLCRFSCAAAPLAAILSGSLEYKTIKEYKWEFWSIFFHVIYPIILAGYYMFMPIVLQYSNATVMILSFLTTNFYSLAIDMCLFGKPFSWLYLAGFLCIPVAVAIFVLCETK</sequence>
<organism evidence="8 9">
    <name type="scientific">Trichomonas vaginalis (strain ATCC PRA-98 / G3)</name>
    <dbReference type="NCBI Taxonomy" id="412133"/>
    <lineage>
        <taxon>Eukaryota</taxon>
        <taxon>Metamonada</taxon>
        <taxon>Parabasalia</taxon>
        <taxon>Trichomonadida</taxon>
        <taxon>Trichomonadidae</taxon>
        <taxon>Trichomonas</taxon>
    </lineage>
</organism>
<feature type="transmembrane region" description="Helical" evidence="7">
    <location>
        <begin position="70"/>
        <end position="90"/>
    </location>
</feature>
<evidence type="ECO:0000256" key="6">
    <source>
        <dbReference type="ARBA" id="ARBA00023136"/>
    </source>
</evidence>